<sequence length="303" mass="32366">MSTTTTTASTPRVWLITGANSGIGLALARCALDHGDRVIATARDVKKIPASISEAKLIKLNLNASDEDIRLVAADALKIYGRVDILVNNAGAGLPGTIEHVSDAALKENFQTNVFGPLSLTRALVPAFREQKSGAIVTISSQGGLLSWPGFSAYCSSKVSLEFFMEGLGQELAPFGVKSLIIEPGLIMTDWWTKAAAVQTKAANEVYPHIPGLEATLEWGVGTGLVSDVKLAVERMFEFATGTGEAGKARTDGFDRLPLGKDCAGIFKGRVEHLQKNLEVYLPITNSINLTEEQLADLKKARV</sequence>
<evidence type="ECO:0000259" key="5">
    <source>
        <dbReference type="SMART" id="SM00822"/>
    </source>
</evidence>
<dbReference type="GO" id="GO:0016491">
    <property type="term" value="F:oxidoreductase activity"/>
    <property type="evidence" value="ECO:0007669"/>
    <property type="project" value="UniProtKB-KW"/>
</dbReference>
<evidence type="ECO:0000313" key="7">
    <source>
        <dbReference type="Proteomes" id="UP000320762"/>
    </source>
</evidence>
<dbReference type="InterPro" id="IPR036291">
    <property type="entry name" value="NAD(P)-bd_dom_sf"/>
</dbReference>
<dbReference type="EMBL" id="VDMD01000008">
    <property type="protein sequence ID" value="TRM63845.1"/>
    <property type="molecule type" value="Genomic_DNA"/>
</dbReference>
<dbReference type="InterPro" id="IPR057326">
    <property type="entry name" value="KR_dom"/>
</dbReference>
<comment type="similarity">
    <text evidence="1 4">Belongs to the short-chain dehydrogenases/reductases (SDR) family.</text>
</comment>
<dbReference type="PRINTS" id="PR00081">
    <property type="entry name" value="GDHRDH"/>
</dbReference>
<organism evidence="6 7">
    <name type="scientific">Schizophyllum amplum</name>
    <dbReference type="NCBI Taxonomy" id="97359"/>
    <lineage>
        <taxon>Eukaryota</taxon>
        <taxon>Fungi</taxon>
        <taxon>Dikarya</taxon>
        <taxon>Basidiomycota</taxon>
        <taxon>Agaricomycotina</taxon>
        <taxon>Agaricomycetes</taxon>
        <taxon>Agaricomycetidae</taxon>
        <taxon>Agaricales</taxon>
        <taxon>Schizophyllaceae</taxon>
        <taxon>Schizophyllum</taxon>
    </lineage>
</organism>
<feature type="domain" description="Ketoreductase" evidence="5">
    <location>
        <begin position="12"/>
        <end position="191"/>
    </location>
</feature>
<gene>
    <name evidence="6" type="ORF">BD626DRAFT_456223</name>
</gene>
<keyword evidence="2" id="KW-0521">NADP</keyword>
<dbReference type="SMART" id="SM00822">
    <property type="entry name" value="PKS_KR"/>
    <property type="match status" value="1"/>
</dbReference>
<dbReference type="InterPro" id="IPR020904">
    <property type="entry name" value="Sc_DH/Rdtase_CS"/>
</dbReference>
<dbReference type="AlphaFoldDB" id="A0A550CGB4"/>
<evidence type="ECO:0000256" key="4">
    <source>
        <dbReference type="RuleBase" id="RU000363"/>
    </source>
</evidence>
<evidence type="ECO:0000256" key="3">
    <source>
        <dbReference type="ARBA" id="ARBA00023002"/>
    </source>
</evidence>
<evidence type="ECO:0000256" key="1">
    <source>
        <dbReference type="ARBA" id="ARBA00006484"/>
    </source>
</evidence>
<keyword evidence="7" id="KW-1185">Reference proteome</keyword>
<dbReference type="Proteomes" id="UP000320762">
    <property type="component" value="Unassembled WGS sequence"/>
</dbReference>
<comment type="caution">
    <text evidence="6">The sequence shown here is derived from an EMBL/GenBank/DDBJ whole genome shotgun (WGS) entry which is preliminary data.</text>
</comment>
<dbReference type="SUPFAM" id="SSF51735">
    <property type="entry name" value="NAD(P)-binding Rossmann-fold domains"/>
    <property type="match status" value="1"/>
</dbReference>
<dbReference type="CDD" id="cd05374">
    <property type="entry name" value="17beta-HSD-like_SDR_c"/>
    <property type="match status" value="1"/>
</dbReference>
<dbReference type="InterPro" id="IPR051911">
    <property type="entry name" value="SDR_oxidoreductase"/>
</dbReference>
<dbReference type="PANTHER" id="PTHR43976">
    <property type="entry name" value="SHORT CHAIN DEHYDROGENASE"/>
    <property type="match status" value="1"/>
</dbReference>
<dbReference type="Gene3D" id="3.40.50.720">
    <property type="entry name" value="NAD(P)-binding Rossmann-like Domain"/>
    <property type="match status" value="1"/>
</dbReference>
<evidence type="ECO:0000256" key="2">
    <source>
        <dbReference type="ARBA" id="ARBA00022857"/>
    </source>
</evidence>
<dbReference type="PANTHER" id="PTHR43976:SF16">
    <property type="entry name" value="SHORT-CHAIN DEHYDROGENASE_REDUCTASE FAMILY PROTEIN"/>
    <property type="match status" value="1"/>
</dbReference>
<dbReference type="InterPro" id="IPR002347">
    <property type="entry name" value="SDR_fam"/>
</dbReference>
<dbReference type="Pfam" id="PF00106">
    <property type="entry name" value="adh_short"/>
    <property type="match status" value="1"/>
</dbReference>
<dbReference type="PRINTS" id="PR00080">
    <property type="entry name" value="SDRFAMILY"/>
</dbReference>
<dbReference type="STRING" id="97359.A0A550CGB4"/>
<protein>
    <recommendedName>
        <fullName evidence="5">Ketoreductase domain-containing protein</fullName>
    </recommendedName>
</protein>
<proteinExistence type="inferred from homology"/>
<dbReference type="OrthoDB" id="1274115at2759"/>
<keyword evidence="3" id="KW-0560">Oxidoreductase</keyword>
<evidence type="ECO:0000313" key="6">
    <source>
        <dbReference type="EMBL" id="TRM63845.1"/>
    </source>
</evidence>
<accession>A0A550CGB4</accession>
<name>A0A550CGB4_9AGAR</name>
<reference evidence="6 7" key="1">
    <citation type="journal article" date="2019" name="New Phytol.">
        <title>Comparative genomics reveals unique wood-decay strategies and fruiting body development in the Schizophyllaceae.</title>
        <authorList>
            <person name="Almasi E."/>
            <person name="Sahu N."/>
            <person name="Krizsan K."/>
            <person name="Balint B."/>
            <person name="Kovacs G.M."/>
            <person name="Kiss B."/>
            <person name="Cseklye J."/>
            <person name="Drula E."/>
            <person name="Henrissat B."/>
            <person name="Nagy I."/>
            <person name="Chovatia M."/>
            <person name="Adam C."/>
            <person name="LaButti K."/>
            <person name="Lipzen A."/>
            <person name="Riley R."/>
            <person name="Grigoriev I.V."/>
            <person name="Nagy L.G."/>
        </authorList>
    </citation>
    <scope>NUCLEOTIDE SEQUENCE [LARGE SCALE GENOMIC DNA]</scope>
    <source>
        <strain evidence="6 7">NL-1724</strain>
    </source>
</reference>
<dbReference type="PROSITE" id="PS00061">
    <property type="entry name" value="ADH_SHORT"/>
    <property type="match status" value="1"/>
</dbReference>